<dbReference type="InterPro" id="IPR004821">
    <property type="entry name" value="Cyt_trans-like"/>
</dbReference>
<dbReference type="SUPFAM" id="SSF52374">
    <property type="entry name" value="Nucleotidylyl transferase"/>
    <property type="match status" value="1"/>
</dbReference>
<feature type="domain" description="Cytidyltransferase-like" evidence="1">
    <location>
        <begin position="18"/>
        <end position="186"/>
    </location>
</feature>
<dbReference type="GO" id="GO:0000309">
    <property type="term" value="F:nicotinamide-nucleotide adenylyltransferase activity"/>
    <property type="evidence" value="ECO:0007669"/>
    <property type="project" value="TreeGrafter"/>
</dbReference>
<gene>
    <name evidence="2" type="ORF">METZ01_LOCUS81441</name>
</gene>
<dbReference type="EMBL" id="UINC01006610">
    <property type="protein sequence ID" value="SVA28587.1"/>
    <property type="molecule type" value="Genomic_DNA"/>
</dbReference>
<name>A0A381UMM0_9ZZZZ</name>
<dbReference type="InterPro" id="IPR014729">
    <property type="entry name" value="Rossmann-like_a/b/a_fold"/>
</dbReference>
<dbReference type="Pfam" id="PF01467">
    <property type="entry name" value="CTP_transf_like"/>
    <property type="match status" value="1"/>
</dbReference>
<dbReference type="GO" id="GO:0005634">
    <property type="term" value="C:nucleus"/>
    <property type="evidence" value="ECO:0007669"/>
    <property type="project" value="TreeGrafter"/>
</dbReference>
<organism evidence="2">
    <name type="scientific">marine metagenome</name>
    <dbReference type="NCBI Taxonomy" id="408172"/>
    <lineage>
        <taxon>unclassified sequences</taxon>
        <taxon>metagenomes</taxon>
        <taxon>ecological metagenomes</taxon>
    </lineage>
</organism>
<dbReference type="PANTHER" id="PTHR31285:SF0">
    <property type="entry name" value="NICOTINAMIDE MONONUCLEOTIDE ADENYLYLTRANSFERASE"/>
    <property type="match status" value="1"/>
</dbReference>
<evidence type="ECO:0000313" key="2">
    <source>
        <dbReference type="EMBL" id="SVA28587.1"/>
    </source>
</evidence>
<dbReference type="GO" id="GO:0005737">
    <property type="term" value="C:cytoplasm"/>
    <property type="evidence" value="ECO:0007669"/>
    <property type="project" value="TreeGrafter"/>
</dbReference>
<dbReference type="GO" id="GO:0016887">
    <property type="term" value="F:ATP hydrolysis activity"/>
    <property type="evidence" value="ECO:0007669"/>
    <property type="project" value="TreeGrafter"/>
</dbReference>
<evidence type="ECO:0000259" key="1">
    <source>
        <dbReference type="Pfam" id="PF01467"/>
    </source>
</evidence>
<reference evidence="2" key="1">
    <citation type="submission" date="2018-05" db="EMBL/GenBank/DDBJ databases">
        <authorList>
            <person name="Lanie J.A."/>
            <person name="Ng W.-L."/>
            <person name="Kazmierczak K.M."/>
            <person name="Andrzejewski T.M."/>
            <person name="Davidsen T.M."/>
            <person name="Wayne K.J."/>
            <person name="Tettelin H."/>
            <person name="Glass J.I."/>
            <person name="Rusch D."/>
            <person name="Podicherti R."/>
            <person name="Tsui H.-C.T."/>
            <person name="Winkler M.E."/>
        </authorList>
    </citation>
    <scope>NUCLEOTIDE SEQUENCE</scope>
</reference>
<dbReference type="Gene3D" id="3.40.50.620">
    <property type="entry name" value="HUPs"/>
    <property type="match status" value="1"/>
</dbReference>
<dbReference type="PANTHER" id="PTHR31285">
    <property type="entry name" value="NICOTINAMIDE MONONUCLEOTIDE ADENYLYLTRANSFERASE"/>
    <property type="match status" value="1"/>
</dbReference>
<dbReference type="AlphaFoldDB" id="A0A381UMM0"/>
<sequence>MDLDGTQSEALPKKPLVLAGSFNPIHHGHQDLLSAAMAMTGNKGYYEISIRNVDKPLLPKKELSKRAEQVLKDGKSLILTSAPRFTEKSSILPGATFVIGFDTCVRLFDETYYPDHVAGSASAVDNSLDLIGENGCNFIVAGRINSRGKFQGLRDISMPQRFTGMFCELPESQFRSDLSSTEMRKRF</sequence>
<protein>
    <recommendedName>
        <fullName evidence="1">Cytidyltransferase-like domain-containing protein</fullName>
    </recommendedName>
</protein>
<accession>A0A381UMM0</accession>
<proteinExistence type="predicted"/>